<dbReference type="PRINTS" id="PR00300">
    <property type="entry name" value="CLPPROTEASEA"/>
</dbReference>
<evidence type="ECO:0000313" key="10">
    <source>
        <dbReference type="Proteomes" id="UP000178529"/>
    </source>
</evidence>
<dbReference type="Gene3D" id="3.40.50.300">
    <property type="entry name" value="P-loop containing nucleotide triphosphate hydrolases"/>
    <property type="match status" value="2"/>
</dbReference>
<dbReference type="Gene3D" id="1.10.8.60">
    <property type="match status" value="2"/>
</dbReference>
<keyword evidence="3" id="KW-0067">ATP-binding</keyword>
<dbReference type="InterPro" id="IPR027417">
    <property type="entry name" value="P-loop_NTPase"/>
</dbReference>
<protein>
    <recommendedName>
        <fullName evidence="11">Clp R domain-containing protein</fullName>
    </recommendedName>
</protein>
<reference evidence="9 10" key="1">
    <citation type="journal article" date="2016" name="Nat. Commun.">
        <title>Thousands of microbial genomes shed light on interconnected biogeochemical processes in an aquifer system.</title>
        <authorList>
            <person name="Anantharaman K."/>
            <person name="Brown C.T."/>
            <person name="Hug L.A."/>
            <person name="Sharon I."/>
            <person name="Castelle C.J."/>
            <person name="Probst A.J."/>
            <person name="Thomas B.C."/>
            <person name="Singh A."/>
            <person name="Wilkins M.J."/>
            <person name="Karaoz U."/>
            <person name="Brodie E.L."/>
            <person name="Williams K.H."/>
            <person name="Hubbard S.S."/>
            <person name="Banfield J.F."/>
        </authorList>
    </citation>
    <scope>NUCLEOTIDE SEQUENCE [LARGE SCALE GENOMIC DNA]</scope>
</reference>
<feature type="domain" description="AAA+ ATPase" evidence="7">
    <location>
        <begin position="322"/>
        <end position="467"/>
    </location>
</feature>
<dbReference type="GO" id="GO:0005737">
    <property type="term" value="C:cytoplasm"/>
    <property type="evidence" value="ECO:0007669"/>
    <property type="project" value="TreeGrafter"/>
</dbReference>
<keyword evidence="6" id="KW-0472">Membrane</keyword>
<name>A0A1G2R8W1_9BACT</name>
<evidence type="ECO:0000313" key="9">
    <source>
        <dbReference type="EMBL" id="OHA69284.1"/>
    </source>
</evidence>
<dbReference type="GO" id="GO:0034605">
    <property type="term" value="P:cellular response to heat"/>
    <property type="evidence" value="ECO:0007669"/>
    <property type="project" value="TreeGrafter"/>
</dbReference>
<dbReference type="Proteomes" id="UP000178529">
    <property type="component" value="Unassembled WGS sequence"/>
</dbReference>
<accession>A0A1G2R8W1</accession>
<dbReference type="InterPro" id="IPR019489">
    <property type="entry name" value="Clp_ATPase_C"/>
</dbReference>
<dbReference type="AlphaFoldDB" id="A0A1G2R8W1"/>
<dbReference type="Pfam" id="PF17871">
    <property type="entry name" value="AAA_lid_9"/>
    <property type="match status" value="1"/>
</dbReference>
<dbReference type="CDD" id="cd00009">
    <property type="entry name" value="AAA"/>
    <property type="match status" value="1"/>
</dbReference>
<keyword evidence="1" id="KW-0677">Repeat</keyword>
<dbReference type="SUPFAM" id="SSF52540">
    <property type="entry name" value="P-loop containing nucleoside triphosphate hydrolases"/>
    <property type="match status" value="2"/>
</dbReference>
<keyword evidence="2" id="KW-0547">Nucleotide-binding</keyword>
<dbReference type="InterPro" id="IPR041546">
    <property type="entry name" value="ClpA/ClpB_AAA_lid"/>
</dbReference>
<dbReference type="PANTHER" id="PTHR11638:SF18">
    <property type="entry name" value="HEAT SHOCK PROTEIN 104"/>
    <property type="match status" value="1"/>
</dbReference>
<dbReference type="PANTHER" id="PTHR11638">
    <property type="entry name" value="ATP-DEPENDENT CLP PROTEASE"/>
    <property type="match status" value="1"/>
</dbReference>
<feature type="transmembrane region" description="Helical" evidence="6">
    <location>
        <begin position="95"/>
        <end position="120"/>
    </location>
</feature>
<feature type="domain" description="AAA+ ATPase" evidence="7">
    <location>
        <begin position="599"/>
        <end position="766"/>
    </location>
</feature>
<dbReference type="Pfam" id="PF07724">
    <property type="entry name" value="AAA_2"/>
    <property type="match status" value="1"/>
</dbReference>
<feature type="transmembrane region" description="Helical" evidence="6">
    <location>
        <begin position="132"/>
        <end position="150"/>
    </location>
</feature>
<evidence type="ECO:0000256" key="5">
    <source>
        <dbReference type="SAM" id="Coils"/>
    </source>
</evidence>
<evidence type="ECO:0000259" key="7">
    <source>
        <dbReference type="SMART" id="SM00382"/>
    </source>
</evidence>
<comment type="caution">
    <text evidence="9">The sequence shown here is derived from an EMBL/GenBank/DDBJ whole genome shotgun (WGS) entry which is preliminary data.</text>
</comment>
<evidence type="ECO:0000259" key="8">
    <source>
        <dbReference type="SMART" id="SM01086"/>
    </source>
</evidence>
<evidence type="ECO:0000256" key="2">
    <source>
        <dbReference type="ARBA" id="ARBA00022741"/>
    </source>
</evidence>
<dbReference type="GO" id="GO:0005524">
    <property type="term" value="F:ATP binding"/>
    <property type="evidence" value="ECO:0007669"/>
    <property type="project" value="UniProtKB-KW"/>
</dbReference>
<keyword evidence="6" id="KW-1133">Transmembrane helix</keyword>
<dbReference type="SMART" id="SM00382">
    <property type="entry name" value="AAA"/>
    <property type="match status" value="2"/>
</dbReference>
<dbReference type="InterPro" id="IPR050130">
    <property type="entry name" value="ClpA_ClpB"/>
</dbReference>
<dbReference type="CDD" id="cd19499">
    <property type="entry name" value="RecA-like_ClpB_Hsp104-like"/>
    <property type="match status" value="1"/>
</dbReference>
<keyword evidence="5" id="KW-0175">Coiled coil</keyword>
<sequence>MAKNVFAYLVQWYLFLVPKEIVRGWGNILWFNLEYFSLFVLLKTLFSPWRRQTVSYGKGFNLGRYFEALIGNLISRILGAIIRSTLFIAGLCAELALVFLGPIVFVVWFVLPVLLALSLVQGLKIFPSSQAYLLFALVVFGTLWLLRSFFQSYGLVKPLPKAKSLADFIRKTQKDLQFVFARLLLPTKEVIKALESQPASQDFESLLKEARTAQDVLLAAALQDPVFKKILIDFNITQRDLERTIAWFRFLRQTIEEQKKWWSKNNLRRKGTLGRQWTSGFSPLLDKFSLDVSQQVRKQGFFALVGHQKEIQALERSLAKEQNNNALLVGEPGMGRWAIVSELAKRSLLGETLPELNHKRVVELDIPSLLSRVTGPGEREAVLDQIFLEVANAGNIILVIDEFHNFVDSAQNSPGKIDITGIFAKYLSSTAFPIVAITTFSGLHQNIEHNPSLLSLLDKVEVAEVTEEQALEVLQHATPFFERKYKRFISFNALQSIVTMSQKYIQAVPLPKKALDLLDEAMVYLAQSKDKVLLASHIAKVVEQKTQIPVGEVETTEKEILLNLEEYIHKKIINQEEAVKEVSSALRRARAEISQRKGPIGGFLFLGPTGVGKTETAKALSSIYFGKEERMIRLDMSEFQSTEDVERLLGSASQEGLLTTPIRENPFSLLLLDEIEKAHSNILNLFLQVLDEGHITDGLGRKVSFQHTIIIATSNAGSQLIIQAIKDNADFVSLKDKMRDYLFQQGTFRPEFLNRFDAVVLFRPLTKEHLIAIAHLMLTKLKKNLEEKGIEFVITEPLKSRLAELGYDPVFGARPMKRAIQDNVENVLAVSLLKGEVKRGDKVQLDASTFMVQKV</sequence>
<evidence type="ECO:0008006" key="11">
    <source>
        <dbReference type="Google" id="ProtNLM"/>
    </source>
</evidence>
<dbReference type="InterPro" id="IPR003593">
    <property type="entry name" value="AAA+_ATPase"/>
</dbReference>
<feature type="transmembrane region" description="Helical" evidence="6">
    <location>
        <begin position="28"/>
        <end position="46"/>
    </location>
</feature>
<dbReference type="GO" id="GO:0016887">
    <property type="term" value="F:ATP hydrolysis activity"/>
    <property type="evidence" value="ECO:0007669"/>
    <property type="project" value="InterPro"/>
</dbReference>
<feature type="domain" description="Clp ATPase C-terminal" evidence="8">
    <location>
        <begin position="765"/>
        <end position="850"/>
    </location>
</feature>
<evidence type="ECO:0000256" key="1">
    <source>
        <dbReference type="ARBA" id="ARBA00022737"/>
    </source>
</evidence>
<gene>
    <name evidence="9" type="ORF">A3J68_01850</name>
</gene>
<organism evidence="9 10">
    <name type="scientific">Candidatus Wildermuthbacteria bacterium RIFCSPHIGHO2_02_FULL_48_16</name>
    <dbReference type="NCBI Taxonomy" id="1802453"/>
    <lineage>
        <taxon>Bacteria</taxon>
        <taxon>Candidatus Wildermuthiibacteriota</taxon>
    </lineage>
</organism>
<feature type="transmembrane region" description="Helical" evidence="6">
    <location>
        <begin position="66"/>
        <end position="89"/>
    </location>
</feature>
<dbReference type="SMART" id="SM01086">
    <property type="entry name" value="ClpB_D2-small"/>
    <property type="match status" value="1"/>
</dbReference>
<dbReference type="InterPro" id="IPR001270">
    <property type="entry name" value="ClpA/B"/>
</dbReference>
<dbReference type="InterPro" id="IPR003959">
    <property type="entry name" value="ATPase_AAA_core"/>
</dbReference>
<evidence type="ECO:0000256" key="4">
    <source>
        <dbReference type="ARBA" id="ARBA00023186"/>
    </source>
</evidence>
<proteinExistence type="predicted"/>
<dbReference type="Pfam" id="PF10431">
    <property type="entry name" value="ClpB_D2-small"/>
    <property type="match status" value="1"/>
</dbReference>
<keyword evidence="4" id="KW-0143">Chaperone</keyword>
<keyword evidence="6" id="KW-0812">Transmembrane</keyword>
<feature type="coiled-coil region" evidence="5">
    <location>
        <begin position="304"/>
        <end position="331"/>
    </location>
</feature>
<evidence type="ECO:0000256" key="3">
    <source>
        <dbReference type="ARBA" id="ARBA00022840"/>
    </source>
</evidence>
<evidence type="ECO:0000256" key="6">
    <source>
        <dbReference type="SAM" id="Phobius"/>
    </source>
</evidence>
<dbReference type="EMBL" id="MHTY01000001">
    <property type="protein sequence ID" value="OHA69284.1"/>
    <property type="molecule type" value="Genomic_DNA"/>
</dbReference>
<dbReference type="Pfam" id="PF00004">
    <property type="entry name" value="AAA"/>
    <property type="match status" value="1"/>
</dbReference>